<organism evidence="3">
    <name type="scientific">Albugo laibachii Nc14</name>
    <dbReference type="NCBI Taxonomy" id="890382"/>
    <lineage>
        <taxon>Eukaryota</taxon>
        <taxon>Sar</taxon>
        <taxon>Stramenopiles</taxon>
        <taxon>Oomycota</taxon>
        <taxon>Peronosporomycetes</taxon>
        <taxon>Albuginales</taxon>
        <taxon>Albuginaceae</taxon>
        <taxon>Albugo</taxon>
    </lineage>
</organism>
<evidence type="ECO:0000256" key="2">
    <source>
        <dbReference type="ARBA" id="ARBA00022803"/>
    </source>
</evidence>
<gene>
    <name evidence="3" type="primary">AlNc14C27G2646</name>
    <name evidence="3" type="ORF">ALNC14_030520</name>
</gene>
<dbReference type="SUPFAM" id="SSF48452">
    <property type="entry name" value="TPR-like"/>
    <property type="match status" value="1"/>
</dbReference>
<sequence length="247" mass="28495">MSPPNVKKDLVLAAIARQEELLRKQELQYGEFEWNVSDNLTQLALLYNMNGDYEKALVLLHRRLVIHEKFGPEELVGQTLQDLGTTYRLHGVLDIALQHLSRALECRIVHYGEKGSKVAETLNSLAILYNARNEPFIAEDYQQRSLRLQFVSTEPEDIESQDVPWEVYKRLKYQHGLSDREYFVAFKARIRETILEVSKQMGQIRGKEMDISDLMQPVYPASRAGLIHHQQHFRSKSDSAVGNSLES</sequence>
<dbReference type="AlphaFoldDB" id="F0W714"/>
<dbReference type="Gene3D" id="1.25.40.10">
    <property type="entry name" value="Tetratricopeptide repeat domain"/>
    <property type="match status" value="1"/>
</dbReference>
<evidence type="ECO:0000313" key="3">
    <source>
        <dbReference type="EMBL" id="CCA16909.1"/>
    </source>
</evidence>
<dbReference type="Pfam" id="PF13374">
    <property type="entry name" value="TPR_10"/>
    <property type="match status" value="1"/>
</dbReference>
<evidence type="ECO:0000256" key="1">
    <source>
        <dbReference type="ARBA" id="ARBA00022737"/>
    </source>
</evidence>
<dbReference type="InterPro" id="IPR011990">
    <property type="entry name" value="TPR-like_helical_dom_sf"/>
</dbReference>
<protein>
    <submittedName>
        <fullName evidence="3">AlNc14C27G2646 protein</fullName>
    </submittedName>
</protein>
<proteinExistence type="predicted"/>
<dbReference type="HOGENOM" id="CLU_1126191_0_0_1"/>
<dbReference type="Pfam" id="PF13424">
    <property type="entry name" value="TPR_12"/>
    <property type="match status" value="1"/>
</dbReference>
<dbReference type="PANTHER" id="PTHR45641:SF19">
    <property type="entry name" value="NEPHROCYSTIN-3"/>
    <property type="match status" value="1"/>
</dbReference>
<reference evidence="3" key="2">
    <citation type="submission" date="2011-02" db="EMBL/GenBank/DDBJ databases">
        <authorList>
            <person name="MacLean D."/>
        </authorList>
    </citation>
    <scope>NUCLEOTIDE SEQUENCE</scope>
</reference>
<keyword evidence="2" id="KW-0802">TPR repeat</keyword>
<dbReference type="EMBL" id="FR824072">
    <property type="protein sequence ID" value="CCA16909.1"/>
    <property type="molecule type" value="Genomic_DNA"/>
</dbReference>
<reference evidence="3" key="1">
    <citation type="journal article" date="2011" name="PLoS Biol.">
        <title>Gene gain and loss during evolution of obligate parasitism in the white rust pathogen of Arabidopsis thaliana.</title>
        <authorList>
            <person name="Kemen E."/>
            <person name="Gardiner A."/>
            <person name="Schultz-Larsen T."/>
            <person name="Kemen A.C."/>
            <person name="Balmuth A.L."/>
            <person name="Robert-Seilaniantz A."/>
            <person name="Bailey K."/>
            <person name="Holub E."/>
            <person name="Studholme D.J."/>
            <person name="Maclean D."/>
            <person name="Jones J.D."/>
        </authorList>
    </citation>
    <scope>NUCLEOTIDE SEQUENCE</scope>
</reference>
<keyword evidence="1" id="KW-0677">Repeat</keyword>
<dbReference type="PANTHER" id="PTHR45641">
    <property type="entry name" value="TETRATRICOPEPTIDE REPEAT PROTEIN (AFU_ORTHOLOGUE AFUA_6G03870)"/>
    <property type="match status" value="1"/>
</dbReference>
<accession>F0W714</accession>
<name>F0W714_9STRA</name>